<reference evidence="1 2" key="1">
    <citation type="submission" date="2020-08" db="EMBL/GenBank/DDBJ databases">
        <title>Genomic Encyclopedia of Type Strains, Phase IV (KMG-IV): sequencing the most valuable type-strain genomes for metagenomic binning, comparative biology and taxonomic classification.</title>
        <authorList>
            <person name="Goeker M."/>
        </authorList>
    </citation>
    <scope>NUCLEOTIDE SEQUENCE [LARGE SCALE GENOMIC DNA]</scope>
    <source>
        <strain evidence="1 2">DSM 105721</strain>
    </source>
</reference>
<comment type="caution">
    <text evidence="1">The sequence shown here is derived from an EMBL/GenBank/DDBJ whole genome shotgun (WGS) entry which is preliminary data.</text>
</comment>
<gene>
    <name evidence="1" type="ORF">GGR14_002944</name>
</gene>
<dbReference type="Proteomes" id="UP000546007">
    <property type="component" value="Unassembled WGS sequence"/>
</dbReference>
<dbReference type="OrthoDB" id="9799878at2"/>
<dbReference type="EMBL" id="JACIES010000008">
    <property type="protein sequence ID" value="MBB4027134.1"/>
    <property type="molecule type" value="Genomic_DNA"/>
</dbReference>
<proteinExistence type="predicted"/>
<protein>
    <submittedName>
        <fullName evidence="1">Uncharacterized protein</fullName>
    </submittedName>
</protein>
<keyword evidence="2" id="KW-1185">Reference proteome</keyword>
<evidence type="ECO:0000313" key="1">
    <source>
        <dbReference type="EMBL" id="MBB4027134.1"/>
    </source>
</evidence>
<accession>A0A7W6HZC5</accession>
<dbReference type="SUPFAM" id="SSF82171">
    <property type="entry name" value="DPP6 N-terminal domain-like"/>
    <property type="match status" value="1"/>
</dbReference>
<evidence type="ECO:0000313" key="2">
    <source>
        <dbReference type="Proteomes" id="UP000546007"/>
    </source>
</evidence>
<dbReference type="AlphaFoldDB" id="A0A7W6HZC5"/>
<sequence length="999" mass="115680">MRHKHTSFFLNSLTIGILLIFTLVTPGKAQFVDLGQDPCSTRWRQIKTDNFQIIYPDFFEDNAQYLANIYEKLYAHANTLGIKPKRMSMIVRANGGVSNGNAGWAPKKSELYTAPPQDVSDAWLEHLCIHEFRHIVQYDKVNQGFTKALYYIFGEQITMAVIGVYVPMWFLEGDATVFETSVGKSGRGRSPEFLNEMKAQITEKGIYTYYKAVLGSYKDFVPNHYALGYYMVGNSRVHYGPGIWQDALSRVGKRPYGITPFARSLKLTMNEKRDSIWSSRHFQSLFVNPDSVKQANTHCDAKRTLYRDNFSELQQIWKQESDQIPHPFDTITTANKIYTNYHYPTATPTGQIIAYKEGLAQEGALVILHPDKDEIITRTGIMYDYKFAYQDETLVWSEYKYHPRWEHGGKMVLASYDIRHKKYHRYPTRQNRYAPFAVEGNWGFVEVDKEDNASIVILDHTFQKEIFRVKGSGDELFVHPSYDGKNNIVTVVVSSKGKHLESIDIHTGKRTQITAFTPYEIDNPVTVNDQIIYRGAFDANNSFYRQTQPQEFGANILNSKFGLRYPIVSPNKDSLLFSFYTSDGYKPGKIAINQLENKAIDTQTFRIADSVTQQENWQFKLTADSTYASRKYNKTSHLFNFHSWGPIFPDAEDVDIDFGLAVSSQNKLSTLFLTAGFVRGKGYEHGNWQVKATYKGFWPTLQLEFKSGRNDDFMQDYAIKIVQTQEIDTIRTIYKSQRTKGTATVQFPFNISRKNYSRYIIPYVKYEIQAIHSITPRRSYLLDHNRWTSLPSNNPYNSVLANPDDVKLQIMRYGLVLNNQTRTSQRDIYPRWGQRLEVGYAHTPFDGLDYGDTKWAEGRLYLPGFWKHHSWTLYFGHQLKSDKTTNYYGNQIYSPRGASLYGHNLSTLKISYALPFWYPDAHIGPLVYMKRFTAEPFFDTGWEKNRYWNKTYHSYGVEISADTHFFRLPFPVNIGFRTGYETKSNSMFVDMLFSVAFTI</sequence>
<dbReference type="RefSeq" id="WP_124316377.1">
    <property type="nucleotide sequence ID" value="NZ_AP028155.1"/>
</dbReference>
<name>A0A7W6HZC5_9BACT</name>
<organism evidence="1 2">
    <name type="scientific">Butyricimonas faecihominis</name>
    <dbReference type="NCBI Taxonomy" id="1472416"/>
    <lineage>
        <taxon>Bacteria</taxon>
        <taxon>Pseudomonadati</taxon>
        <taxon>Bacteroidota</taxon>
        <taxon>Bacteroidia</taxon>
        <taxon>Bacteroidales</taxon>
        <taxon>Odoribacteraceae</taxon>
        <taxon>Butyricimonas</taxon>
    </lineage>
</organism>
<dbReference type="GeneID" id="93100050"/>